<protein>
    <recommendedName>
        <fullName evidence="2">leucine--tRNA ligase</fullName>
        <ecNumber evidence="2">6.1.1.4</ecNumber>
    </recommendedName>
    <alternativeName>
        <fullName evidence="9">Leucyl-tRNA synthetase</fullName>
    </alternativeName>
</protein>
<evidence type="ECO:0000256" key="5">
    <source>
        <dbReference type="ARBA" id="ARBA00022741"/>
    </source>
</evidence>
<dbReference type="SUPFAM" id="SSF47323">
    <property type="entry name" value="Anticodon-binding domain of a subclass of class I aminoacyl-tRNA synthetases"/>
    <property type="match status" value="1"/>
</dbReference>
<evidence type="ECO:0000259" key="11">
    <source>
        <dbReference type="Pfam" id="PF08264"/>
    </source>
</evidence>
<dbReference type="HAMAP" id="MF_00049_B">
    <property type="entry name" value="Leu_tRNA_synth_B"/>
    <property type="match status" value="1"/>
</dbReference>
<dbReference type="InterPro" id="IPR025709">
    <property type="entry name" value="Leu_tRNA-synth_edit"/>
</dbReference>
<evidence type="ECO:0000256" key="3">
    <source>
        <dbReference type="ARBA" id="ARBA00022490"/>
    </source>
</evidence>
<dbReference type="InterPro" id="IPR009080">
    <property type="entry name" value="tRNAsynth_Ia_anticodon-bd"/>
</dbReference>
<organism evidence="14">
    <name type="scientific">hydrothermal vent metagenome</name>
    <dbReference type="NCBI Taxonomy" id="652676"/>
    <lineage>
        <taxon>unclassified sequences</taxon>
        <taxon>metagenomes</taxon>
        <taxon>ecological metagenomes</taxon>
    </lineage>
</organism>
<dbReference type="FunFam" id="3.40.50.620:FF:000124">
    <property type="entry name" value="Leucine--tRNA ligase"/>
    <property type="match status" value="1"/>
</dbReference>
<dbReference type="FunFam" id="3.90.740.10:FF:000012">
    <property type="entry name" value="Leucine--tRNA ligase"/>
    <property type="match status" value="1"/>
</dbReference>
<keyword evidence="3" id="KW-0963">Cytoplasm</keyword>
<dbReference type="PANTHER" id="PTHR43740">
    <property type="entry name" value="LEUCYL-TRNA SYNTHETASE"/>
    <property type="match status" value="1"/>
</dbReference>
<dbReference type="FunFam" id="1.10.730.10:FF:000011">
    <property type="entry name" value="Leucine--tRNA ligase chloroplastic/mitochondrial"/>
    <property type="match status" value="1"/>
</dbReference>
<evidence type="ECO:0000259" key="12">
    <source>
        <dbReference type="Pfam" id="PF09334"/>
    </source>
</evidence>
<dbReference type="InterPro" id="IPR013155">
    <property type="entry name" value="M/V/L/I-tRNA-synth_anticd-bd"/>
</dbReference>
<dbReference type="CDD" id="cd07958">
    <property type="entry name" value="Anticodon_Ia_Leu_BEm"/>
    <property type="match status" value="1"/>
</dbReference>
<dbReference type="InterPro" id="IPR009008">
    <property type="entry name" value="Val/Leu/Ile-tRNA-synth_edit"/>
</dbReference>
<dbReference type="CDD" id="cd00812">
    <property type="entry name" value="LeuRS_core"/>
    <property type="match status" value="1"/>
</dbReference>
<keyword evidence="4 14" id="KW-0436">Ligase</keyword>
<comment type="catalytic activity">
    <reaction evidence="10">
        <text>tRNA(Leu) + L-leucine + ATP = L-leucyl-tRNA(Leu) + AMP + diphosphate</text>
        <dbReference type="Rhea" id="RHEA:11688"/>
        <dbReference type="Rhea" id="RHEA-COMP:9613"/>
        <dbReference type="Rhea" id="RHEA-COMP:9622"/>
        <dbReference type="ChEBI" id="CHEBI:30616"/>
        <dbReference type="ChEBI" id="CHEBI:33019"/>
        <dbReference type="ChEBI" id="CHEBI:57427"/>
        <dbReference type="ChEBI" id="CHEBI:78442"/>
        <dbReference type="ChEBI" id="CHEBI:78494"/>
        <dbReference type="ChEBI" id="CHEBI:456215"/>
        <dbReference type="EC" id="6.1.1.4"/>
    </reaction>
</comment>
<dbReference type="PRINTS" id="PR00985">
    <property type="entry name" value="TRNASYNTHLEU"/>
</dbReference>
<evidence type="ECO:0000259" key="13">
    <source>
        <dbReference type="Pfam" id="PF13603"/>
    </source>
</evidence>
<dbReference type="GO" id="GO:0006429">
    <property type="term" value="P:leucyl-tRNA aminoacylation"/>
    <property type="evidence" value="ECO:0007669"/>
    <property type="project" value="InterPro"/>
</dbReference>
<dbReference type="Gene3D" id="3.10.20.590">
    <property type="match status" value="1"/>
</dbReference>
<feature type="non-terminal residue" evidence="14">
    <location>
        <position position="829"/>
    </location>
</feature>
<evidence type="ECO:0000313" key="14">
    <source>
        <dbReference type="EMBL" id="VAW54979.1"/>
    </source>
</evidence>
<dbReference type="EC" id="6.1.1.4" evidence="2"/>
<evidence type="ECO:0000256" key="7">
    <source>
        <dbReference type="ARBA" id="ARBA00022917"/>
    </source>
</evidence>
<dbReference type="InterPro" id="IPR002302">
    <property type="entry name" value="Leu-tRNA-ligase"/>
</dbReference>
<evidence type="ECO:0000256" key="1">
    <source>
        <dbReference type="ARBA" id="ARBA00005594"/>
    </source>
</evidence>
<keyword evidence="6" id="KW-0067">ATP-binding</keyword>
<dbReference type="NCBIfam" id="TIGR00396">
    <property type="entry name" value="leuS_bact"/>
    <property type="match status" value="1"/>
</dbReference>
<dbReference type="InterPro" id="IPR014729">
    <property type="entry name" value="Rossmann-like_a/b/a_fold"/>
</dbReference>
<dbReference type="FunFam" id="3.10.20.590:FF:000001">
    <property type="entry name" value="Leucine--tRNA ligase"/>
    <property type="match status" value="1"/>
</dbReference>
<comment type="similarity">
    <text evidence="1">Belongs to the class-I aminoacyl-tRNA synthetase family.</text>
</comment>
<evidence type="ECO:0000256" key="10">
    <source>
        <dbReference type="ARBA" id="ARBA00047469"/>
    </source>
</evidence>
<evidence type="ECO:0000256" key="4">
    <source>
        <dbReference type="ARBA" id="ARBA00022598"/>
    </source>
</evidence>
<dbReference type="PANTHER" id="PTHR43740:SF2">
    <property type="entry name" value="LEUCINE--TRNA LIGASE, MITOCHONDRIAL"/>
    <property type="match status" value="1"/>
</dbReference>
<keyword evidence="8 14" id="KW-0030">Aminoacyl-tRNA synthetase</keyword>
<dbReference type="SUPFAM" id="SSF50677">
    <property type="entry name" value="ValRS/IleRS/LeuRS editing domain"/>
    <property type="match status" value="1"/>
</dbReference>
<dbReference type="Gene3D" id="1.10.730.10">
    <property type="entry name" value="Isoleucyl-tRNA Synthetase, Domain 1"/>
    <property type="match status" value="2"/>
</dbReference>
<dbReference type="InterPro" id="IPR015413">
    <property type="entry name" value="Methionyl/Leucyl_tRNA_Synth"/>
</dbReference>
<dbReference type="PROSITE" id="PS00178">
    <property type="entry name" value="AA_TRNA_LIGASE_I"/>
    <property type="match status" value="1"/>
</dbReference>
<accession>A0A3B0X0D2</accession>
<keyword evidence="7" id="KW-0648">Protein biosynthesis</keyword>
<evidence type="ECO:0000256" key="2">
    <source>
        <dbReference type="ARBA" id="ARBA00013164"/>
    </source>
</evidence>
<dbReference type="GO" id="GO:0005524">
    <property type="term" value="F:ATP binding"/>
    <property type="evidence" value="ECO:0007669"/>
    <property type="project" value="UniProtKB-KW"/>
</dbReference>
<dbReference type="GO" id="GO:0002161">
    <property type="term" value="F:aminoacyl-tRNA deacylase activity"/>
    <property type="evidence" value="ECO:0007669"/>
    <property type="project" value="InterPro"/>
</dbReference>
<dbReference type="EMBL" id="UOFD01000081">
    <property type="protein sequence ID" value="VAW54979.1"/>
    <property type="molecule type" value="Genomic_DNA"/>
</dbReference>
<dbReference type="GO" id="GO:0005829">
    <property type="term" value="C:cytosol"/>
    <property type="evidence" value="ECO:0007669"/>
    <property type="project" value="TreeGrafter"/>
</dbReference>
<dbReference type="Pfam" id="PF09334">
    <property type="entry name" value="tRNA-synt_1g"/>
    <property type="match status" value="2"/>
</dbReference>
<reference evidence="14" key="1">
    <citation type="submission" date="2018-06" db="EMBL/GenBank/DDBJ databases">
        <authorList>
            <person name="Zhirakovskaya E."/>
        </authorList>
    </citation>
    <scope>NUCLEOTIDE SEQUENCE</scope>
</reference>
<name>A0A3B0X0D2_9ZZZZ</name>
<dbReference type="Gene3D" id="3.40.50.620">
    <property type="entry name" value="HUPs"/>
    <property type="match status" value="2"/>
</dbReference>
<feature type="domain" description="Methionyl/Valyl/Leucyl/Isoleucyl-tRNA synthetase anticodon-binding" evidence="11">
    <location>
        <begin position="666"/>
        <end position="793"/>
    </location>
</feature>
<dbReference type="InterPro" id="IPR001412">
    <property type="entry name" value="aa-tRNA-synth_I_CS"/>
</dbReference>
<dbReference type="FunFam" id="3.40.50.620:FF:000003">
    <property type="entry name" value="Leucine--tRNA ligase"/>
    <property type="match status" value="1"/>
</dbReference>
<feature type="domain" description="Methionyl/Leucyl tRNA synthetase" evidence="12">
    <location>
        <begin position="40"/>
        <end position="183"/>
    </location>
</feature>
<keyword evidence="5" id="KW-0547">Nucleotide-binding</keyword>
<proteinExistence type="inferred from homology"/>
<feature type="domain" description="Methionyl/Leucyl tRNA synthetase" evidence="12">
    <location>
        <begin position="565"/>
        <end position="621"/>
    </location>
</feature>
<dbReference type="AlphaFoldDB" id="A0A3B0X0D2"/>
<dbReference type="SUPFAM" id="SSF52374">
    <property type="entry name" value="Nucleotidylyl transferase"/>
    <property type="match status" value="1"/>
</dbReference>
<dbReference type="Pfam" id="PF13603">
    <property type="entry name" value="tRNA-synt_1_2"/>
    <property type="match status" value="1"/>
</dbReference>
<sequence>MNEEYQAQKIEENVQKLWHEKSVFRAVEDSTKDKFYCLAMFPYPSGRLHMGHVRNYSIGDVISRYQRMSGKNVLQPMGWDAFGLPAENAAIKNKVAPAKWTYENIDYMRDQLKRLGFAYDWDRELATCKPDYYRWEQWLFTRLFKKGLAYKKIAGVNWCPNDLTVLANEQVIDGKCWRCDTDVERREISQWFMKITDYAEQLLNDLDQLDGWPEQVRAMQRNWIGRSTGVKLQFEVENEAPLQVYTTRADTLMGVTYVAVAAEHALAKKAAENNPELQTFIDSCKTTSVAEADVATMEKKGMATGLMATHPITGEQVPVWVANFVLIDYGSGAVMSVPAHDSRDYAFAKTYDLPIKQVIFPADGSDTSVEAMNDKSEAYVEKGVLKNSAEFDGLTSEQAVEAIAEKLASMNKGEKQINYRLRDWGVSRQRYWGTPIPIIHCDKCGTVAVPENQLPVILPEDIAYGDDVGSPIKKMPEFYETTCPECGGKAERETDTFDTFFESSWYYARFACPDADEMLDERAKYWAPVDQYIGGIEHAVLHLLYARFFHKLMRDEGLLINDEPFKNLLTQGMVLKDGSKMSKSKGNTVDPQQLIEKYGADTVRLFILFAAPPDQSLEWNDEGVDGAARFLKRLWKLVFTHVSQQKNVEVLNVETLTATTLTAEQKNIRRKLHETIEKVTDDIGRRHTFNTAIAAVMELINELSKFDDDSEQGYAVMREAIESIVLLLSPIVPHMTQQLWNELGHNQASDELLANVSWPVCDKSAMIRDEVELVIQVNGKLRSKINVAVNADKASIEAAALADEKIVANIEGKTVRKVIVVPGRLVNIV</sequence>
<dbReference type="Pfam" id="PF08264">
    <property type="entry name" value="Anticodon_1"/>
    <property type="match status" value="1"/>
</dbReference>
<dbReference type="GO" id="GO:0004823">
    <property type="term" value="F:leucine-tRNA ligase activity"/>
    <property type="evidence" value="ECO:0007669"/>
    <property type="project" value="UniProtKB-EC"/>
</dbReference>
<evidence type="ECO:0000256" key="8">
    <source>
        <dbReference type="ARBA" id="ARBA00023146"/>
    </source>
</evidence>
<evidence type="ECO:0000256" key="6">
    <source>
        <dbReference type="ARBA" id="ARBA00022840"/>
    </source>
</evidence>
<dbReference type="GO" id="GO:0005739">
    <property type="term" value="C:mitochondrion"/>
    <property type="evidence" value="ECO:0007669"/>
    <property type="project" value="UniProtKB-ARBA"/>
</dbReference>
<gene>
    <name evidence="14" type="ORF">MNBD_GAMMA06-220</name>
</gene>
<feature type="domain" description="Leucyl-tRNA synthetase editing" evidence="13">
    <location>
        <begin position="221"/>
        <end position="407"/>
    </location>
</feature>
<evidence type="ECO:0000256" key="9">
    <source>
        <dbReference type="ARBA" id="ARBA00030520"/>
    </source>
</evidence>